<feature type="compositionally biased region" description="Basic residues" evidence="1">
    <location>
        <begin position="159"/>
        <end position="177"/>
    </location>
</feature>
<feature type="compositionally biased region" description="Polar residues" evidence="1">
    <location>
        <begin position="587"/>
        <end position="606"/>
    </location>
</feature>
<feature type="compositionally biased region" description="Basic and acidic residues" evidence="1">
    <location>
        <begin position="125"/>
        <end position="141"/>
    </location>
</feature>
<sequence length="1084" mass="120344">MASQPRRTRANPSPSGLRELPIAPAPKPRRATRRQAIETEDLEHHTGDSDQQASFSEQREQSPTPNPSNSRARAGTSRTSSADLESSKPQGASTKGRRHNLRSGTRSASPEDTQTPPVAPVELPEETRADPQSKKRARDEQPVAPENDSDNADEEPPAKLRKRTTRSKKAAPSKKTKPFKEEPDAQVTPVPSNEAPQEQRIPGAINVTENEDDTHPLSETLVETTGDNPTNNNTVEDAVVEIEDSLEKEPTPSIQTLHFRKSFGSQQPSDVAAKDIPRKQDLANHKTPNRKNTIARTRTEPRRGDILKLSERTDVDILLDPAKKVLYHAWLREQYCQVYNRSMESFNQLSVESQGSMINLMRKKLFKPSRTFAQYLLATGNGPVTGRASKQEALDEHINHDDTEEEDDSMELSMMPTIDSPESISHNLRTPGGNDQGDEETVQVQGSQPSMRQSQSNSIICETASPAQSPVITKETLLMDHDVIEAAKVVRQVFAADRSRRGKPFPNAERLGQFLDQYQQEEVASSRKFTTPRKTETTRDDSRAVNGTSKGIARFTPSSPANDEGLGDENSESEKGASPTTDDDYNESTIRTPSTSASSEMQKSRGWLSSFTSTITSPLKAFGIRRHSPAAVPASQPVAHGGLSFDEFATPTRKPASQKFGVDRNAGIKAAVDRRKERAKSAEQAQVPIHLRGVMTPEARAALYEQEDDVHGEARHQKRAAAQQGDSEWTEEYIDERGYDVVATWKWENGKRKRMVTQRLKHPTYTFPDSSDDDTTDVEQSEAGSPARVQLRSSSKKDSGPPRERIFQQARRAIGLDTPPSAEELEQLARDKAIYNGLGDPHHARPYRGKYFRTSAGSDHAAAESGNVFEDQTHEQTRKVGPMFAGFRPPSSGSSSGESAGESEEHFDPDVEAFGRFLKKSPGKPTRFRTREEMAQLNREEYEAKEKAKELAALQQKQWTQSPPPKPKPSNATLPGKQVSDEEAAKAREARVQAEKYLPKKPSRLREVEQASPNQKESIASQDFGVTEETILNMGIDTDIMSALMSIEDGIIVNLDLPTERFSIDRDRTNSVDKAVKRTLTYFT</sequence>
<protein>
    <submittedName>
        <fullName evidence="2">Uncharacterized protein</fullName>
    </submittedName>
</protein>
<evidence type="ECO:0000313" key="2">
    <source>
        <dbReference type="EMBL" id="KAL3428196.1"/>
    </source>
</evidence>
<feature type="compositionally biased region" description="Polar residues" evidence="1">
    <location>
        <begin position="1"/>
        <end position="14"/>
    </location>
</feature>
<keyword evidence="3" id="KW-1185">Reference proteome</keyword>
<proteinExistence type="predicted"/>
<feature type="compositionally biased region" description="Basic and acidic residues" evidence="1">
    <location>
        <begin position="795"/>
        <end position="806"/>
    </location>
</feature>
<accession>A0ABR4PZ56</accession>
<feature type="region of interest" description="Disordered" evidence="1">
    <location>
        <begin position="517"/>
        <end position="606"/>
    </location>
</feature>
<feature type="compositionally biased region" description="Acidic residues" evidence="1">
    <location>
        <begin position="770"/>
        <end position="780"/>
    </location>
</feature>
<feature type="region of interest" description="Disordered" evidence="1">
    <location>
        <begin position="415"/>
        <end position="457"/>
    </location>
</feature>
<feature type="compositionally biased region" description="Basic and acidic residues" evidence="1">
    <location>
        <begin position="533"/>
        <end position="543"/>
    </location>
</feature>
<organism evidence="2 3">
    <name type="scientific">Phlyctema vagabunda</name>
    <dbReference type="NCBI Taxonomy" id="108571"/>
    <lineage>
        <taxon>Eukaryota</taxon>
        <taxon>Fungi</taxon>
        <taxon>Dikarya</taxon>
        <taxon>Ascomycota</taxon>
        <taxon>Pezizomycotina</taxon>
        <taxon>Leotiomycetes</taxon>
        <taxon>Helotiales</taxon>
        <taxon>Dermateaceae</taxon>
        <taxon>Phlyctema</taxon>
    </lineage>
</organism>
<feature type="compositionally biased region" description="Basic residues" evidence="1">
    <location>
        <begin position="917"/>
        <end position="928"/>
    </location>
</feature>
<feature type="region of interest" description="Disordered" evidence="1">
    <location>
        <begin position="861"/>
        <end position="1017"/>
    </location>
</feature>
<feature type="compositionally biased region" description="Basic and acidic residues" evidence="1">
    <location>
        <begin position="979"/>
        <end position="1009"/>
    </location>
</feature>
<feature type="compositionally biased region" description="Polar residues" evidence="1">
    <location>
        <begin position="83"/>
        <end position="93"/>
    </location>
</feature>
<feature type="compositionally biased region" description="Polar residues" evidence="1">
    <location>
        <begin position="102"/>
        <end position="116"/>
    </location>
</feature>
<gene>
    <name evidence="2" type="ORF">PVAG01_01705</name>
</gene>
<name>A0ABR4PZ56_9HELO</name>
<dbReference type="Proteomes" id="UP001629113">
    <property type="component" value="Unassembled WGS sequence"/>
</dbReference>
<feature type="compositionally biased region" description="Polar residues" evidence="1">
    <location>
        <begin position="221"/>
        <end position="233"/>
    </location>
</feature>
<feature type="compositionally biased region" description="Low complexity" evidence="1">
    <location>
        <begin position="891"/>
        <end position="900"/>
    </location>
</feature>
<feature type="compositionally biased region" description="Polar residues" evidence="1">
    <location>
        <begin position="517"/>
        <end position="529"/>
    </location>
</feature>
<evidence type="ECO:0000313" key="3">
    <source>
        <dbReference type="Proteomes" id="UP001629113"/>
    </source>
</evidence>
<evidence type="ECO:0000256" key="1">
    <source>
        <dbReference type="SAM" id="MobiDB-lite"/>
    </source>
</evidence>
<feature type="region of interest" description="Disordered" evidence="1">
    <location>
        <begin position="758"/>
        <end position="823"/>
    </location>
</feature>
<feature type="compositionally biased region" description="Polar residues" evidence="1">
    <location>
        <begin position="442"/>
        <end position="457"/>
    </location>
</feature>
<dbReference type="EMBL" id="JBFCZG010000001">
    <property type="protein sequence ID" value="KAL3428196.1"/>
    <property type="molecule type" value="Genomic_DNA"/>
</dbReference>
<feature type="region of interest" description="Disordered" evidence="1">
    <location>
        <begin position="1"/>
        <end position="233"/>
    </location>
</feature>
<feature type="compositionally biased region" description="Basic and acidic residues" evidence="1">
    <location>
        <begin position="929"/>
        <end position="950"/>
    </location>
</feature>
<feature type="region of interest" description="Disordered" evidence="1">
    <location>
        <begin position="707"/>
        <end position="729"/>
    </location>
</feature>
<reference evidence="2 3" key="1">
    <citation type="submission" date="2024-06" db="EMBL/GenBank/DDBJ databases">
        <title>Complete genome of Phlyctema vagabunda strain 19-DSS-EL-015.</title>
        <authorList>
            <person name="Fiorenzani C."/>
        </authorList>
    </citation>
    <scope>NUCLEOTIDE SEQUENCE [LARGE SCALE GENOMIC DNA]</scope>
    <source>
        <strain evidence="2 3">19-DSS-EL-015</strain>
    </source>
</reference>
<feature type="compositionally biased region" description="Low complexity" evidence="1">
    <location>
        <begin position="68"/>
        <end position="82"/>
    </location>
</feature>
<comment type="caution">
    <text evidence="2">The sequence shown here is derived from an EMBL/GenBank/DDBJ whole genome shotgun (WGS) entry which is preliminary data.</text>
</comment>